<sequence length="325" mass="35442">MAGPANTGERTEQSPEPVLVFGEVHTCLLQHGQALTGRGAADLLRLRADERVRLSERPNLYVRSPDVPTGVDCHLPSASGAKVRAVGTVTARATLTEGRLLQAGAHCTVTADGPGRRRRWGHYLARPGVVEPFGTLPERDVADGCLGAGRRPGDLDLGAIADRTLTRVLRDRALDNQPPFKSQVTRLRWVALRAADGEGPSLERFTLAGDGLRMAELRLPAGIPAAAAAGLCHDLALHDWLLTTLVRMVERSRLGSTDGRDALTALRPAVDHLMHLWMPAARVDQPLRPLWEALEREPGFTRQWQILVQRIRDQLALQTAAHLQP</sequence>
<comment type="caution">
    <text evidence="1">The sequence shown here is derived from an EMBL/GenBank/DDBJ whole genome shotgun (WGS) entry which is preliminary data.</text>
</comment>
<dbReference type="STRING" id="1963.AQJ27_40150"/>
<dbReference type="NCBIfam" id="NF040565">
    <property type="entry name" value="SCO2521_fam"/>
    <property type="match status" value="1"/>
</dbReference>
<protein>
    <submittedName>
        <fullName evidence="1">Uncharacterized protein</fullName>
    </submittedName>
</protein>
<reference evidence="2" key="1">
    <citation type="submission" date="2017-05" db="EMBL/GenBank/DDBJ databases">
        <title>Streptomyces olivochromogenes NBRC 3561 whole genome shotgun sequence.</title>
        <authorList>
            <person name="Dohra H."/>
            <person name="Kodani S."/>
        </authorList>
    </citation>
    <scope>NUCLEOTIDE SEQUENCE [LARGE SCALE GENOMIC DNA]</scope>
    <source>
        <strain evidence="2">NBRC 3561</strain>
    </source>
</reference>
<evidence type="ECO:0000313" key="1">
    <source>
        <dbReference type="EMBL" id="GAX57105.1"/>
    </source>
</evidence>
<dbReference type="InterPro" id="IPR049749">
    <property type="entry name" value="SCO2521-like"/>
</dbReference>
<accession>A0A250VSK8</accession>
<name>A0A250VSK8_STROL</name>
<gene>
    <name evidence="1" type="ORF">SO3561_08675</name>
</gene>
<dbReference type="RefSeq" id="WP_067380337.1">
    <property type="nucleotide sequence ID" value="NZ_BDQI01000032.1"/>
</dbReference>
<proteinExistence type="predicted"/>
<evidence type="ECO:0000313" key="2">
    <source>
        <dbReference type="Proteomes" id="UP000217446"/>
    </source>
</evidence>
<organism evidence="1 2">
    <name type="scientific">Streptomyces olivochromogenes</name>
    <dbReference type="NCBI Taxonomy" id="1963"/>
    <lineage>
        <taxon>Bacteria</taxon>
        <taxon>Bacillati</taxon>
        <taxon>Actinomycetota</taxon>
        <taxon>Actinomycetes</taxon>
        <taxon>Kitasatosporales</taxon>
        <taxon>Streptomycetaceae</taxon>
        <taxon>Streptomyces</taxon>
    </lineage>
</organism>
<dbReference type="Proteomes" id="UP000217446">
    <property type="component" value="Unassembled WGS sequence"/>
</dbReference>
<keyword evidence="2" id="KW-1185">Reference proteome</keyword>
<dbReference type="EMBL" id="BDQI01000032">
    <property type="protein sequence ID" value="GAX57105.1"/>
    <property type="molecule type" value="Genomic_DNA"/>
</dbReference>
<dbReference type="AlphaFoldDB" id="A0A250VSK8"/>